<gene>
    <name evidence="3" type="ORF">C2869_21175</name>
</gene>
<name>A0A2S0VX05_9ALTE</name>
<evidence type="ECO:0000313" key="3">
    <source>
        <dbReference type="EMBL" id="AWB68754.1"/>
    </source>
</evidence>
<keyword evidence="2" id="KW-0812">Transmembrane</keyword>
<dbReference type="RefSeq" id="WP_108604806.1">
    <property type="nucleotide sequence ID" value="NZ_CP026604.1"/>
</dbReference>
<organism evidence="3 4">
    <name type="scientific">Saccharobesus litoralis</name>
    <dbReference type="NCBI Taxonomy" id="2172099"/>
    <lineage>
        <taxon>Bacteria</taxon>
        <taxon>Pseudomonadati</taxon>
        <taxon>Pseudomonadota</taxon>
        <taxon>Gammaproteobacteria</taxon>
        <taxon>Alteromonadales</taxon>
        <taxon>Alteromonadaceae</taxon>
        <taxon>Saccharobesus</taxon>
    </lineage>
</organism>
<dbReference type="Pfam" id="PF05359">
    <property type="entry name" value="DUF748"/>
    <property type="match status" value="1"/>
</dbReference>
<evidence type="ECO:0000256" key="1">
    <source>
        <dbReference type="SAM" id="MobiDB-lite"/>
    </source>
</evidence>
<sequence length="991" mass="108509">MLTTLLFTCYRVLKVVGLTLLGLLLAIWLFSPLFFHWGAQPYLNKHGIEISPESTVRINPFLGKLSVDGLAFDKQQRQVLRLDEFELDIKLSSLFKQQITVERLVINGLEVELDFDQQMQLKQAVGLDLALLNTGTQPTKPDVAAAPKVNPLAVLGDWHFIIEPSVIRNSYIRANQADKALKLGLDMTQIYKVALTKKRANYHIGLDWRLGRSEIGLDAKLQADLVAGQAKINNSLSVYEFNLADFTPWLSPFQAQLPAEQYALITSLQGKLKLALNSQVEVTKLFSTQPEIKLLLKDNSLQLDEFSGQQQAQALGWQKFQFTAKQTELVVKQGKLANAKLAAKLVLNDLQASHPQLRSASFEQLVINDIAAAIQPDGNVTFNANSQLNTVEVQTSNGEQMRLDKLVLHHLGAQRAVAGDIKLDVNADLVGVIASRQLTEQVNIDTLSLQNVQTHLQTDKSLQLGLTPEVSSIVINNPQGELLSIEQLSLQRLNVNVSANQDVLLSAKHFRLDTLQALTPILESISAPQKKLVDADKLQQEASGLSELGTPMLDTPMLDKPMMQVPTITLSAIDVALSQGQIASVDLGELAVNGFQTNLILTPDKQLQHVVRLMPQLQATKSKPAEANPKQPESSSETQADPHTPQANEQDMTLRLAGITLTAPGIIAFQDNSVKPAFQQEYQITQLQVGPINNQQPQTATPLTLMVKNPPFTSVSAKGEFTPFLAKPNVNLTAKVRELELPALSSYIQGALGHEIKTGQFDLDVKLTAKQGKLDGGADVGLRGLALSVANKPNASKSKDVISMPLNLAVGVIKDSDDKIDLSLPISGTTDSPSVDGISSFVKILAKKAIVRAGKKALIETLVPYSNVVTVVMMAGDEVFKLRFNDLIYAAGQTELDQQQKVFADNFVNVLRKKDDAQLKVCAIGTPTDIPAANSKPTEDEIEQIKKVSQQRQQVFKNYVVEQGIASSRLLLCTPELETEKDAKPRLVFKS</sequence>
<reference evidence="3 4" key="1">
    <citation type="submission" date="2018-01" db="EMBL/GenBank/DDBJ databases">
        <title>Genome sequence of a Cantenovulum-like bacteria.</title>
        <authorList>
            <person name="Tan W.R."/>
            <person name="Lau N.-S."/>
            <person name="Go F."/>
            <person name="Amirul A.-A.A."/>
        </authorList>
    </citation>
    <scope>NUCLEOTIDE SEQUENCE [LARGE SCALE GENOMIC DNA]</scope>
    <source>
        <strain evidence="3 4">CCB-QB4</strain>
    </source>
</reference>
<evidence type="ECO:0008006" key="5">
    <source>
        <dbReference type="Google" id="ProtNLM"/>
    </source>
</evidence>
<dbReference type="InterPro" id="IPR008023">
    <property type="entry name" value="DUF748"/>
</dbReference>
<feature type="region of interest" description="Disordered" evidence="1">
    <location>
        <begin position="618"/>
        <end position="648"/>
    </location>
</feature>
<dbReference type="KEGG" id="cate:C2869_21175"/>
<evidence type="ECO:0000256" key="2">
    <source>
        <dbReference type="SAM" id="Phobius"/>
    </source>
</evidence>
<dbReference type="Gene3D" id="3.30.1330.60">
    <property type="entry name" value="OmpA-like domain"/>
    <property type="match status" value="1"/>
</dbReference>
<feature type="compositionally biased region" description="Polar residues" evidence="1">
    <location>
        <begin position="631"/>
        <end position="648"/>
    </location>
</feature>
<dbReference type="InterPro" id="IPR036737">
    <property type="entry name" value="OmpA-like_sf"/>
</dbReference>
<proteinExistence type="predicted"/>
<keyword evidence="4" id="KW-1185">Reference proteome</keyword>
<protein>
    <recommendedName>
        <fullName evidence="5">DUF748 domain-containing protein</fullName>
    </recommendedName>
</protein>
<keyword evidence="2" id="KW-1133">Transmembrane helix</keyword>
<dbReference type="Proteomes" id="UP000244441">
    <property type="component" value="Chromosome"/>
</dbReference>
<keyword evidence="2" id="KW-0472">Membrane</keyword>
<dbReference type="AlphaFoldDB" id="A0A2S0VX05"/>
<feature type="transmembrane region" description="Helical" evidence="2">
    <location>
        <begin position="12"/>
        <end position="35"/>
    </location>
</feature>
<dbReference type="EMBL" id="CP026604">
    <property type="protein sequence ID" value="AWB68754.1"/>
    <property type="molecule type" value="Genomic_DNA"/>
</dbReference>
<dbReference type="OrthoDB" id="6114420at2"/>
<accession>A0A2S0VX05</accession>
<evidence type="ECO:0000313" key="4">
    <source>
        <dbReference type="Proteomes" id="UP000244441"/>
    </source>
</evidence>